<proteinExistence type="predicted"/>
<sequence length="63" mass="7400">MDLSMVCAERTPPRDQYIVTEELERLVSPDFHPKIWELIRELERGAWESGADEGWCMALAEHR</sequence>
<dbReference type="EMBL" id="MN905160">
    <property type="protein sequence ID" value="QHZ59966.1"/>
    <property type="molecule type" value="Genomic_DNA"/>
</dbReference>
<evidence type="ECO:0000313" key="2">
    <source>
        <dbReference type="Proteomes" id="UP001052679"/>
    </source>
</evidence>
<gene>
    <name evidence="1" type="ORF">PJKIFABJ_00011</name>
</gene>
<dbReference type="Proteomes" id="UP001052679">
    <property type="component" value="Segment"/>
</dbReference>
<evidence type="ECO:0000313" key="1">
    <source>
        <dbReference type="EMBL" id="QHZ59966.1"/>
    </source>
</evidence>
<name>A0A9E6KTH5_9CAUD</name>
<keyword evidence="2" id="KW-1185">Reference proteome</keyword>
<protein>
    <submittedName>
        <fullName evidence="1">Uncharacterized protein</fullName>
    </submittedName>
</protein>
<organism evidence="1 2">
    <name type="scientific">Pseudomonas phage PE09</name>
    <dbReference type="NCBI Taxonomy" id="2696355"/>
    <lineage>
        <taxon>Viruses</taxon>
        <taxon>Duplodnaviria</taxon>
        <taxon>Heunggongvirae</taxon>
        <taxon>Uroviricota</taxon>
        <taxon>Caudoviricetes</taxon>
        <taxon>Vandenendeviridae</taxon>
        <taxon>Gorskivirinae</taxon>
        <taxon>Otagovirus</taxon>
        <taxon>Otagovirus PE09</taxon>
    </lineage>
</organism>
<reference evidence="1" key="1">
    <citation type="submission" date="2020-01" db="EMBL/GenBank/DDBJ databases">
        <authorList>
            <person name="Ni P."/>
        </authorList>
    </citation>
    <scope>NUCLEOTIDE SEQUENCE</scope>
</reference>
<accession>A0A9E6KTH5</accession>